<dbReference type="Proteomes" id="UP000503339">
    <property type="component" value="Chromosome"/>
</dbReference>
<sequence>MSYRDFLLDENQLLYRPIQVEGMVGRTKDGTYGIYDKNGENGRILILDRAPRDDRGAVLDKCSEGCDAVVTGRPTPIGLFATGVAVVD</sequence>
<keyword evidence="2" id="KW-1185">Reference proteome</keyword>
<gene>
    <name evidence="1" type="ORF">EB233_31650</name>
</gene>
<name>A0A6M7UTZ6_9HYPH</name>
<protein>
    <submittedName>
        <fullName evidence="1">Uncharacterized protein</fullName>
    </submittedName>
</protein>
<reference evidence="1 2" key="1">
    <citation type="submission" date="2018-10" db="EMBL/GenBank/DDBJ databases">
        <authorList>
            <person name="Perry B.J."/>
            <person name="Sullivan J.T."/>
            <person name="Murphy R.J.T."/>
            <person name="Ramsay J.P."/>
            <person name="Ronson C.W."/>
        </authorList>
    </citation>
    <scope>NUCLEOTIDE SEQUENCE [LARGE SCALE GENOMIC DNA]</scope>
    <source>
        <strain evidence="1 2">NZP2014</strain>
    </source>
</reference>
<dbReference type="AlphaFoldDB" id="A0A6M7UTZ6"/>
<proteinExistence type="predicted"/>
<accession>A0A6M7UTZ6</accession>
<dbReference type="KEGG" id="merd:EB233_31650"/>
<dbReference type="EMBL" id="CP033361">
    <property type="protein sequence ID" value="QKC79420.1"/>
    <property type="molecule type" value="Genomic_DNA"/>
</dbReference>
<evidence type="ECO:0000313" key="2">
    <source>
        <dbReference type="Proteomes" id="UP000503339"/>
    </source>
</evidence>
<organism evidence="1 2">
    <name type="scientific">Mesorhizobium erdmanii</name>
    <dbReference type="NCBI Taxonomy" id="1777866"/>
    <lineage>
        <taxon>Bacteria</taxon>
        <taxon>Pseudomonadati</taxon>
        <taxon>Pseudomonadota</taxon>
        <taxon>Alphaproteobacteria</taxon>
        <taxon>Hyphomicrobiales</taxon>
        <taxon>Phyllobacteriaceae</taxon>
        <taxon>Mesorhizobium</taxon>
    </lineage>
</organism>
<evidence type="ECO:0000313" key="1">
    <source>
        <dbReference type="EMBL" id="QKC79420.1"/>
    </source>
</evidence>